<dbReference type="Proteomes" id="UP001187192">
    <property type="component" value="Unassembled WGS sequence"/>
</dbReference>
<keyword evidence="8" id="KW-0812">Transmembrane</keyword>
<keyword evidence="8" id="KW-0472">Membrane</keyword>
<dbReference type="EMBL" id="BTGU01000345">
    <property type="protein sequence ID" value="GMN66614.1"/>
    <property type="molecule type" value="Genomic_DNA"/>
</dbReference>
<dbReference type="PROSITE" id="PS51910">
    <property type="entry name" value="GH18_2"/>
    <property type="match status" value="1"/>
</dbReference>
<evidence type="ECO:0000256" key="3">
    <source>
        <dbReference type="ARBA" id="ARBA00022741"/>
    </source>
</evidence>
<dbReference type="InterPro" id="IPR017441">
    <property type="entry name" value="Protein_kinase_ATP_BS"/>
</dbReference>
<feature type="region of interest" description="Disordered" evidence="7">
    <location>
        <begin position="714"/>
        <end position="740"/>
    </location>
</feature>
<evidence type="ECO:0000259" key="10">
    <source>
        <dbReference type="PROSITE" id="PS51910"/>
    </source>
</evidence>
<dbReference type="PROSITE" id="PS50011">
    <property type="entry name" value="PROTEIN_KINASE_DOM"/>
    <property type="match status" value="1"/>
</dbReference>
<dbReference type="GO" id="GO:0004674">
    <property type="term" value="F:protein serine/threonine kinase activity"/>
    <property type="evidence" value="ECO:0007669"/>
    <property type="project" value="UniProtKB-KW"/>
</dbReference>
<keyword evidence="8" id="KW-1133">Transmembrane helix</keyword>
<keyword evidence="12" id="KW-1185">Reference proteome</keyword>
<dbReference type="InterPro" id="IPR011583">
    <property type="entry name" value="Chitinase_II/V-like_cat"/>
</dbReference>
<keyword evidence="4" id="KW-0418">Kinase</keyword>
<dbReference type="Pfam" id="PF00069">
    <property type="entry name" value="Pkinase"/>
    <property type="match status" value="1"/>
</dbReference>
<dbReference type="GO" id="GO:0005886">
    <property type="term" value="C:plasma membrane"/>
    <property type="evidence" value="ECO:0007669"/>
    <property type="project" value="TreeGrafter"/>
</dbReference>
<feature type="transmembrane region" description="Helical" evidence="8">
    <location>
        <begin position="363"/>
        <end position="385"/>
    </location>
</feature>
<dbReference type="AlphaFoldDB" id="A0AA88EB88"/>
<feature type="binding site" evidence="6">
    <location>
        <position position="460"/>
    </location>
    <ligand>
        <name>ATP</name>
        <dbReference type="ChEBI" id="CHEBI:30616"/>
    </ligand>
</feature>
<dbReference type="InterPro" id="IPR029070">
    <property type="entry name" value="Chitinase_insertion_sf"/>
</dbReference>
<dbReference type="Gene3D" id="3.10.50.10">
    <property type="match status" value="1"/>
</dbReference>
<dbReference type="SMART" id="SM00636">
    <property type="entry name" value="Glyco_18"/>
    <property type="match status" value="1"/>
</dbReference>
<evidence type="ECO:0000256" key="2">
    <source>
        <dbReference type="ARBA" id="ARBA00022679"/>
    </source>
</evidence>
<evidence type="ECO:0000256" key="4">
    <source>
        <dbReference type="ARBA" id="ARBA00022777"/>
    </source>
</evidence>
<dbReference type="CDD" id="cd02879">
    <property type="entry name" value="GH18_plant_chitinase_class_V"/>
    <property type="match status" value="1"/>
</dbReference>
<gene>
    <name evidence="11" type="ORF">TIFTF001_035679</name>
</gene>
<comment type="caution">
    <text evidence="11">The sequence shown here is derived from an EMBL/GenBank/DDBJ whole genome shotgun (WGS) entry which is preliminary data.</text>
</comment>
<dbReference type="SUPFAM" id="SSF51445">
    <property type="entry name" value="(Trans)glycosidases"/>
    <property type="match status" value="1"/>
</dbReference>
<dbReference type="Pfam" id="PF00704">
    <property type="entry name" value="Glyco_hydro_18"/>
    <property type="match status" value="1"/>
</dbReference>
<keyword evidence="1" id="KW-0723">Serine/threonine-protein kinase</keyword>
<dbReference type="InterPro" id="IPR000719">
    <property type="entry name" value="Prot_kinase_dom"/>
</dbReference>
<feature type="domain" description="GH18" evidence="10">
    <location>
        <begin position="5"/>
        <end position="357"/>
    </location>
</feature>
<dbReference type="InterPro" id="IPR017853">
    <property type="entry name" value="GH"/>
</dbReference>
<dbReference type="CDD" id="cd14066">
    <property type="entry name" value="STKc_IRAK"/>
    <property type="match status" value="1"/>
</dbReference>
<dbReference type="PROSITE" id="PS00107">
    <property type="entry name" value="PROTEIN_KINASE_ATP"/>
    <property type="match status" value="1"/>
</dbReference>
<dbReference type="Gene3D" id="3.30.200.20">
    <property type="entry name" value="Phosphorylase Kinase, domain 1"/>
    <property type="match status" value="1"/>
</dbReference>
<evidence type="ECO:0000259" key="9">
    <source>
        <dbReference type="PROSITE" id="PS50011"/>
    </source>
</evidence>
<dbReference type="InterPro" id="IPR008271">
    <property type="entry name" value="Ser/Thr_kinase_AS"/>
</dbReference>
<dbReference type="InterPro" id="IPR001223">
    <property type="entry name" value="Glyco_hydro18_cat"/>
</dbReference>
<keyword evidence="2" id="KW-0808">Transferase</keyword>
<dbReference type="GO" id="GO:0005524">
    <property type="term" value="F:ATP binding"/>
    <property type="evidence" value="ECO:0007669"/>
    <property type="project" value="UniProtKB-UniRule"/>
</dbReference>
<dbReference type="SUPFAM" id="SSF54556">
    <property type="entry name" value="Chitinase insertion domain"/>
    <property type="match status" value="1"/>
</dbReference>
<evidence type="ECO:0000313" key="11">
    <source>
        <dbReference type="EMBL" id="GMN66614.1"/>
    </source>
</evidence>
<evidence type="ECO:0000313" key="12">
    <source>
        <dbReference type="Proteomes" id="UP001187192"/>
    </source>
</evidence>
<dbReference type="GO" id="GO:0005975">
    <property type="term" value="P:carbohydrate metabolic process"/>
    <property type="evidence" value="ECO:0007669"/>
    <property type="project" value="InterPro"/>
</dbReference>
<evidence type="ECO:0000256" key="6">
    <source>
        <dbReference type="PROSITE-ProRule" id="PRU10141"/>
    </source>
</evidence>
<feature type="domain" description="Protein kinase" evidence="9">
    <location>
        <begin position="432"/>
        <end position="718"/>
    </location>
</feature>
<keyword evidence="3 6" id="KW-0547">Nucleotide-binding</keyword>
<reference evidence="11" key="1">
    <citation type="submission" date="2023-07" db="EMBL/GenBank/DDBJ databases">
        <title>draft genome sequence of fig (Ficus carica).</title>
        <authorList>
            <person name="Takahashi T."/>
            <person name="Nishimura K."/>
        </authorList>
    </citation>
    <scope>NUCLEOTIDE SEQUENCE</scope>
</reference>
<evidence type="ECO:0000256" key="7">
    <source>
        <dbReference type="SAM" id="MobiDB-lite"/>
    </source>
</evidence>
<keyword evidence="5 6" id="KW-0067">ATP-binding</keyword>
<organism evidence="11 12">
    <name type="scientific">Ficus carica</name>
    <name type="common">Common fig</name>
    <dbReference type="NCBI Taxonomy" id="3494"/>
    <lineage>
        <taxon>Eukaryota</taxon>
        <taxon>Viridiplantae</taxon>
        <taxon>Streptophyta</taxon>
        <taxon>Embryophyta</taxon>
        <taxon>Tracheophyta</taxon>
        <taxon>Spermatophyta</taxon>
        <taxon>Magnoliopsida</taxon>
        <taxon>eudicotyledons</taxon>
        <taxon>Gunneridae</taxon>
        <taxon>Pentapetalae</taxon>
        <taxon>rosids</taxon>
        <taxon>fabids</taxon>
        <taxon>Rosales</taxon>
        <taxon>Moraceae</taxon>
        <taxon>Ficeae</taxon>
        <taxon>Ficus</taxon>
    </lineage>
</organism>
<sequence>MAQTWIGAGYWYAGSESPIPDIDSALYTHLICGFANVNSSTYHLSIPSSDEQYFSSFTAIVKRKNPSITTLLSIWNGQAETNKAILGEKGNYSVLSSMLSKASNREAFIESSIKTARRFGFQGLDLFWLWPNSSSDMTNMGILLDEWREAVNSESGNSTQSKLMLTMSLRRVPDFESFSYPIESIEKNLDWGHVVAYDYHLPMKENVTGAHSALYDPYSNFNTDYGIRQWLKRGLSSAKLVLGLPFHGYAWTLSNPKESEIGAKASGVAVTQDGSMSYKYIKWYTRSYGALIVYNSSYVVNYCVIGLSWIGFDDVEAIRAKIAYAKEKKLLGYNVFMVTNDDNWELSRAAQEEENDQGNNRRLLLIVIIPVALIIALLSIIACYARQKVLKSKGNSSLSRNANAADSDNLDNDGPNLQVFGFDKIKEATNNFSHENKLGEGGFGIVYKGKLPRGQEIAVKRLSKTSNQGAEEFKNEVTLTARLQHVNLARVLGYCTEREEKMLIYEYMPKHSLDLYIFDPIRRHQLDWRNRVHIIEGIIQGLLYLQEYSNFTIIHRDIKASNILLDNDMNPKISDFGMAKLFRKDELEANTDRIVGTYGYVPPEYVTKGTYSMKYDVYSFGVLLLQIISGKRNTRFYGPSESMHLLEYAYQTWEGDKGVEFFDPSLDDSSSPWKLNKCLRVALLCVQENPDDRPSMLDIFSMLRDETKAIASPKKPAFSKKNEVNVESTSTSTSTSQQAGCSANYLPISDVIPR</sequence>
<dbReference type="Gene3D" id="1.10.510.10">
    <property type="entry name" value="Transferase(Phosphotransferase) domain 1"/>
    <property type="match status" value="1"/>
</dbReference>
<name>A0AA88EB88_FICCA</name>
<dbReference type="PANTHER" id="PTHR27002:SF559">
    <property type="entry name" value="CYSTEINE-RICH RLK (RECEPTOR-LIKE KINASE) PROTEIN"/>
    <property type="match status" value="1"/>
</dbReference>
<dbReference type="Gene3D" id="3.20.20.80">
    <property type="entry name" value="Glycosidases"/>
    <property type="match status" value="1"/>
</dbReference>
<proteinExistence type="predicted"/>
<dbReference type="GO" id="GO:0008061">
    <property type="term" value="F:chitin binding"/>
    <property type="evidence" value="ECO:0007669"/>
    <property type="project" value="InterPro"/>
</dbReference>
<dbReference type="FunFam" id="3.30.200.20:FF:000951">
    <property type="entry name" value="Uncharacterized protein"/>
    <property type="match status" value="1"/>
</dbReference>
<dbReference type="FunFam" id="3.10.50.10:FF:000015">
    <property type="entry name" value="Chitotriosidase-1"/>
    <property type="match status" value="1"/>
</dbReference>
<dbReference type="InterPro" id="IPR011009">
    <property type="entry name" value="Kinase-like_dom_sf"/>
</dbReference>
<dbReference type="PROSITE" id="PS00108">
    <property type="entry name" value="PROTEIN_KINASE_ST"/>
    <property type="match status" value="1"/>
</dbReference>
<evidence type="ECO:0000256" key="5">
    <source>
        <dbReference type="ARBA" id="ARBA00022840"/>
    </source>
</evidence>
<protein>
    <submittedName>
        <fullName evidence="11">Uncharacterized protein</fullName>
    </submittedName>
</protein>
<evidence type="ECO:0000256" key="8">
    <source>
        <dbReference type="SAM" id="Phobius"/>
    </source>
</evidence>
<dbReference type="PANTHER" id="PTHR27002">
    <property type="entry name" value="RECEPTOR-LIKE SERINE/THREONINE-PROTEIN KINASE SD1-8"/>
    <property type="match status" value="1"/>
</dbReference>
<dbReference type="SUPFAM" id="SSF56112">
    <property type="entry name" value="Protein kinase-like (PK-like)"/>
    <property type="match status" value="1"/>
</dbReference>
<accession>A0AA88EB88</accession>
<evidence type="ECO:0000256" key="1">
    <source>
        <dbReference type="ARBA" id="ARBA00022527"/>
    </source>
</evidence>
<dbReference type="FunFam" id="1.10.510.10:FF:001964">
    <property type="entry name" value="Uncharacterized protein"/>
    <property type="match status" value="1"/>
</dbReference>
<dbReference type="SMART" id="SM00220">
    <property type="entry name" value="S_TKc"/>
    <property type="match status" value="1"/>
</dbReference>